<evidence type="ECO:0000256" key="2">
    <source>
        <dbReference type="ARBA" id="ARBA00009233"/>
    </source>
</evidence>
<evidence type="ECO:0000313" key="8">
    <source>
        <dbReference type="EMBL" id="AQK51731.1"/>
    </source>
</evidence>
<dbReference type="PANTHER" id="PTHR43159:SF2">
    <property type="entry name" value="ENOYL-[ACYL-CARRIER-PROTEIN] REDUCTASE [NADH], CHLOROPLASTIC"/>
    <property type="match status" value="1"/>
</dbReference>
<dbReference type="PANTHER" id="PTHR43159">
    <property type="entry name" value="ENOYL-[ACYL-CARRIER-PROTEIN] REDUCTASE"/>
    <property type="match status" value="1"/>
</dbReference>
<gene>
    <name evidence="8" type="ORF">ZEAMMB73_Zm00001d049975</name>
</gene>
<dbReference type="AlphaFoldDB" id="A0A1D6PZ73"/>
<dbReference type="Pfam" id="PF13561">
    <property type="entry name" value="adh_short_C2"/>
    <property type="match status" value="1"/>
</dbReference>
<evidence type="ECO:0000256" key="3">
    <source>
        <dbReference type="ARBA" id="ARBA00022516"/>
    </source>
</evidence>
<dbReference type="InterPro" id="IPR036291">
    <property type="entry name" value="NAD(P)-bd_dom_sf"/>
</dbReference>
<keyword evidence="7" id="KW-0275">Fatty acid biosynthesis</keyword>
<evidence type="ECO:0000256" key="4">
    <source>
        <dbReference type="ARBA" id="ARBA00022832"/>
    </source>
</evidence>
<keyword evidence="3" id="KW-0444">Lipid biosynthesis</keyword>
<dbReference type="ExpressionAtlas" id="A0A1D6PZ73">
    <property type="expression patterns" value="baseline and differential"/>
</dbReference>
<dbReference type="Gene3D" id="3.40.50.720">
    <property type="entry name" value="NAD(P)-binding Rossmann-like Domain"/>
    <property type="match status" value="1"/>
</dbReference>
<dbReference type="InterPro" id="IPR002347">
    <property type="entry name" value="SDR_fam"/>
</dbReference>
<evidence type="ECO:0000256" key="5">
    <source>
        <dbReference type="ARBA" id="ARBA00023002"/>
    </source>
</evidence>
<protein>
    <submittedName>
        <fullName evidence="8">Enoyl-[acyl-carrier-protein] reductase [NADH] chloroplastic</fullName>
    </submittedName>
</protein>
<dbReference type="InterPro" id="IPR014358">
    <property type="entry name" value="Enoyl-ACP_Rdtase_NADH"/>
</dbReference>
<name>A0A1D6PZ73_MAIZE</name>
<proteinExistence type="inferred from homology"/>
<evidence type="ECO:0000256" key="6">
    <source>
        <dbReference type="ARBA" id="ARBA00023098"/>
    </source>
</evidence>
<sequence>MTASAAAGVQMVAARPCISASPGILTARVSRTDCMLSTTATFPKISCSWPLRFKRNDVVVRAISEECGPQGLPIDLRGKRAFIAGVADDNGYGWAIAKALAAAGAEILVGTWVPALNIFETSLRRGKFDESRKLPDGSLMDIVKVYPLDAVYDSPDDVPEDVKSNKRYAGASNWTVKEVVESVRNDFGSIDILVHSLANGPEVTKPLLETSRRGYLAAISASSYSYVSLLQHFLPIMNPGSAYLLCYHAVASTIISHAKINTAVAAFFFLLTQRITVVYCLAIYNIFAKGPLALWLRLPSSTSSSRVRSPSGANFGLG</sequence>
<reference evidence="8" key="1">
    <citation type="submission" date="2015-12" db="EMBL/GenBank/DDBJ databases">
        <title>Update maize B73 reference genome by single molecule sequencing technologies.</title>
        <authorList>
            <consortium name="Maize Genome Sequencing Project"/>
            <person name="Ware D."/>
        </authorList>
    </citation>
    <scope>NUCLEOTIDE SEQUENCE</scope>
    <source>
        <tissue evidence="8">Seedling</tissue>
    </source>
</reference>
<keyword evidence="5" id="KW-0560">Oxidoreductase</keyword>
<comment type="pathway">
    <text evidence="1">Lipid metabolism.</text>
</comment>
<dbReference type="SUPFAM" id="SSF51735">
    <property type="entry name" value="NAD(P)-binding Rossmann-fold domains"/>
    <property type="match status" value="1"/>
</dbReference>
<accession>A0A1D6PZ73</accession>
<comment type="similarity">
    <text evidence="2">Belongs to the short-chain dehydrogenases/reductases (SDR) family. FabI subfamily.</text>
</comment>
<keyword evidence="6" id="KW-0443">Lipid metabolism</keyword>
<evidence type="ECO:0000256" key="7">
    <source>
        <dbReference type="ARBA" id="ARBA00023160"/>
    </source>
</evidence>
<keyword evidence="4" id="KW-0276">Fatty acid metabolism</keyword>
<evidence type="ECO:0000256" key="1">
    <source>
        <dbReference type="ARBA" id="ARBA00005189"/>
    </source>
</evidence>
<dbReference type="GO" id="GO:0004318">
    <property type="term" value="F:enoyl-[acyl-carrier-protein] reductase (NADH) activity"/>
    <property type="evidence" value="ECO:0007669"/>
    <property type="project" value="InterPro"/>
</dbReference>
<dbReference type="GO" id="GO:0006633">
    <property type="term" value="P:fatty acid biosynthetic process"/>
    <property type="evidence" value="ECO:0007669"/>
    <property type="project" value="UniProtKB-KW"/>
</dbReference>
<organism evidence="8">
    <name type="scientific">Zea mays</name>
    <name type="common">Maize</name>
    <dbReference type="NCBI Taxonomy" id="4577"/>
    <lineage>
        <taxon>Eukaryota</taxon>
        <taxon>Viridiplantae</taxon>
        <taxon>Streptophyta</taxon>
        <taxon>Embryophyta</taxon>
        <taxon>Tracheophyta</taxon>
        <taxon>Spermatophyta</taxon>
        <taxon>Magnoliopsida</taxon>
        <taxon>Liliopsida</taxon>
        <taxon>Poales</taxon>
        <taxon>Poaceae</taxon>
        <taxon>PACMAD clade</taxon>
        <taxon>Panicoideae</taxon>
        <taxon>Andropogonodae</taxon>
        <taxon>Andropogoneae</taxon>
        <taxon>Tripsacinae</taxon>
        <taxon>Zea</taxon>
    </lineage>
</organism>
<dbReference type="EMBL" id="CM000780">
    <property type="protein sequence ID" value="AQK51731.1"/>
    <property type="molecule type" value="Genomic_DNA"/>
</dbReference>